<dbReference type="PROSITE" id="PS51318">
    <property type="entry name" value="TAT"/>
    <property type="match status" value="1"/>
</dbReference>
<organism evidence="2 3">
    <name type="scientific">Salininema proteolyticum</name>
    <dbReference type="NCBI Taxonomy" id="1607685"/>
    <lineage>
        <taxon>Bacteria</taxon>
        <taxon>Bacillati</taxon>
        <taxon>Actinomycetota</taxon>
        <taxon>Actinomycetes</taxon>
        <taxon>Glycomycetales</taxon>
        <taxon>Glycomycetaceae</taxon>
        <taxon>Salininema</taxon>
    </lineage>
</organism>
<feature type="signal peptide" evidence="1">
    <location>
        <begin position="1"/>
        <end position="25"/>
    </location>
</feature>
<dbReference type="Proteomes" id="UP001595823">
    <property type="component" value="Unassembled WGS sequence"/>
</dbReference>
<evidence type="ECO:0000256" key="1">
    <source>
        <dbReference type="SAM" id="SignalP"/>
    </source>
</evidence>
<evidence type="ECO:0000313" key="2">
    <source>
        <dbReference type="EMBL" id="MFC4336742.1"/>
    </source>
</evidence>
<dbReference type="EMBL" id="JBHSDK010000021">
    <property type="protein sequence ID" value="MFC4336742.1"/>
    <property type="molecule type" value="Genomic_DNA"/>
</dbReference>
<evidence type="ECO:0008006" key="4">
    <source>
        <dbReference type="Google" id="ProtNLM"/>
    </source>
</evidence>
<evidence type="ECO:0000313" key="3">
    <source>
        <dbReference type="Proteomes" id="UP001595823"/>
    </source>
</evidence>
<sequence length="134" mass="13660">MATRRTLLAVSATAAVGLTAACGPAAEPPEIPDEGLTEALQAALGLRDAAERLGLEEVASDHTAHIETLNRILAGPEPEPTAVEALDDAALAEAESEHADLAAEAALSAEEGYAVLLSEIAACRGAHVETLRTT</sequence>
<dbReference type="PROSITE" id="PS51257">
    <property type="entry name" value="PROKAR_LIPOPROTEIN"/>
    <property type="match status" value="1"/>
</dbReference>
<comment type="caution">
    <text evidence="2">The sequence shown here is derived from an EMBL/GenBank/DDBJ whole genome shotgun (WGS) entry which is preliminary data.</text>
</comment>
<dbReference type="RefSeq" id="WP_380622955.1">
    <property type="nucleotide sequence ID" value="NZ_JBHSDK010000021.1"/>
</dbReference>
<accession>A0ABV8U1L6</accession>
<name>A0ABV8U1L6_9ACTN</name>
<feature type="chain" id="PRO_5046595491" description="Lipoprotein" evidence="1">
    <location>
        <begin position="26"/>
        <end position="134"/>
    </location>
</feature>
<keyword evidence="3" id="KW-1185">Reference proteome</keyword>
<protein>
    <recommendedName>
        <fullName evidence="4">Lipoprotein</fullName>
    </recommendedName>
</protein>
<keyword evidence="1" id="KW-0732">Signal</keyword>
<reference evidence="3" key="1">
    <citation type="journal article" date="2019" name="Int. J. Syst. Evol. Microbiol.">
        <title>The Global Catalogue of Microorganisms (GCM) 10K type strain sequencing project: providing services to taxonomists for standard genome sequencing and annotation.</title>
        <authorList>
            <consortium name="The Broad Institute Genomics Platform"/>
            <consortium name="The Broad Institute Genome Sequencing Center for Infectious Disease"/>
            <person name="Wu L."/>
            <person name="Ma J."/>
        </authorList>
    </citation>
    <scope>NUCLEOTIDE SEQUENCE [LARGE SCALE GENOMIC DNA]</scope>
    <source>
        <strain evidence="3">IBRC-M 10908</strain>
    </source>
</reference>
<dbReference type="InterPro" id="IPR006311">
    <property type="entry name" value="TAT_signal"/>
</dbReference>
<gene>
    <name evidence="2" type="ORF">ACFPET_16195</name>
</gene>
<proteinExistence type="predicted"/>